<protein>
    <submittedName>
        <fullName evidence="1">Uncharacterized protein</fullName>
    </submittedName>
</protein>
<reference evidence="1" key="2">
    <citation type="submission" date="2022-06" db="UniProtKB">
        <authorList>
            <consortium name="EnsemblMetazoa"/>
        </authorList>
    </citation>
    <scope>IDENTIFICATION</scope>
    <source>
        <strain evidence="1">PS312</strain>
    </source>
</reference>
<accession>A0A2A6D3C2</accession>
<evidence type="ECO:0000313" key="2">
    <source>
        <dbReference type="Proteomes" id="UP000005239"/>
    </source>
</evidence>
<sequence>MAISLEHHIVQLEIPVDDALTVQEEQADGYLSGIESERRVSAYLRHNLDGEELTSGLVFSEENLIL</sequence>
<dbReference type="Proteomes" id="UP000005239">
    <property type="component" value="Unassembled WGS sequence"/>
</dbReference>
<evidence type="ECO:0000313" key="1">
    <source>
        <dbReference type="EnsemblMetazoa" id="PPA45961.1"/>
    </source>
</evidence>
<name>A0A2A6D3C2_PRIPA</name>
<dbReference type="EnsemblMetazoa" id="PPA45961.1">
    <property type="protein sequence ID" value="PPA45961.1"/>
    <property type="gene ID" value="WBGene00284330"/>
</dbReference>
<keyword evidence="2" id="KW-1185">Reference proteome</keyword>
<organism evidence="1 2">
    <name type="scientific">Pristionchus pacificus</name>
    <name type="common">Parasitic nematode worm</name>
    <dbReference type="NCBI Taxonomy" id="54126"/>
    <lineage>
        <taxon>Eukaryota</taxon>
        <taxon>Metazoa</taxon>
        <taxon>Ecdysozoa</taxon>
        <taxon>Nematoda</taxon>
        <taxon>Chromadorea</taxon>
        <taxon>Rhabditida</taxon>
        <taxon>Rhabditina</taxon>
        <taxon>Diplogasteromorpha</taxon>
        <taxon>Diplogasteroidea</taxon>
        <taxon>Neodiplogasteridae</taxon>
        <taxon>Pristionchus</taxon>
    </lineage>
</organism>
<dbReference type="AlphaFoldDB" id="A0A2A6D3C2"/>
<reference evidence="2" key="1">
    <citation type="journal article" date="2008" name="Nat. Genet.">
        <title>The Pristionchus pacificus genome provides a unique perspective on nematode lifestyle and parasitism.</title>
        <authorList>
            <person name="Dieterich C."/>
            <person name="Clifton S.W."/>
            <person name="Schuster L.N."/>
            <person name="Chinwalla A."/>
            <person name="Delehaunty K."/>
            <person name="Dinkelacker I."/>
            <person name="Fulton L."/>
            <person name="Fulton R."/>
            <person name="Godfrey J."/>
            <person name="Minx P."/>
            <person name="Mitreva M."/>
            <person name="Roeseler W."/>
            <person name="Tian H."/>
            <person name="Witte H."/>
            <person name="Yang S.P."/>
            <person name="Wilson R.K."/>
            <person name="Sommer R.J."/>
        </authorList>
    </citation>
    <scope>NUCLEOTIDE SEQUENCE [LARGE SCALE GENOMIC DNA]</scope>
    <source>
        <strain evidence="2">PS312</strain>
    </source>
</reference>
<gene>
    <name evidence="1" type="primary">WBGene00284330</name>
</gene>
<accession>A0A8R1ZB50</accession>
<proteinExistence type="predicted"/>